<feature type="transmembrane region" description="Helical" evidence="6">
    <location>
        <begin position="840"/>
        <end position="860"/>
    </location>
</feature>
<evidence type="ECO:0000256" key="4">
    <source>
        <dbReference type="ARBA" id="ARBA00022989"/>
    </source>
</evidence>
<dbReference type="GO" id="GO:0016020">
    <property type="term" value="C:membrane"/>
    <property type="evidence" value="ECO:0007669"/>
    <property type="project" value="UniProtKB-SubCell"/>
</dbReference>
<evidence type="ECO:0000256" key="6">
    <source>
        <dbReference type="SAM" id="Phobius"/>
    </source>
</evidence>
<comment type="subcellular location">
    <subcellularLocation>
        <location evidence="1">Membrane</location>
        <topology evidence="1">Multi-pass membrane protein</topology>
    </subcellularLocation>
</comment>
<feature type="transmembrane region" description="Helical" evidence="6">
    <location>
        <begin position="779"/>
        <end position="800"/>
    </location>
</feature>
<evidence type="ECO:0000256" key="3">
    <source>
        <dbReference type="ARBA" id="ARBA00022692"/>
    </source>
</evidence>
<feature type="transmembrane region" description="Helical" evidence="6">
    <location>
        <begin position="867"/>
        <end position="885"/>
    </location>
</feature>
<feature type="domain" description="Major facilitator superfamily (MFS) profile" evidence="7">
    <location>
        <begin position="1049"/>
        <end position="1247"/>
    </location>
</feature>
<dbReference type="AlphaFoldDB" id="A0A1Z5KL90"/>
<feature type="transmembrane region" description="Helical" evidence="6">
    <location>
        <begin position="1205"/>
        <end position="1226"/>
    </location>
</feature>
<dbReference type="Gene3D" id="1.20.1250.20">
    <property type="entry name" value="MFS general substrate transporter like domains"/>
    <property type="match status" value="2"/>
</dbReference>
<feature type="transmembrane region" description="Helical" evidence="6">
    <location>
        <begin position="905"/>
        <end position="922"/>
    </location>
</feature>
<feature type="transmembrane region" description="Helical" evidence="6">
    <location>
        <begin position="1115"/>
        <end position="1132"/>
    </location>
</feature>
<dbReference type="InterPro" id="IPR020846">
    <property type="entry name" value="MFS_dom"/>
</dbReference>
<name>A0A1Z5KL90_FISSO</name>
<feature type="transmembrane region" description="Helical" evidence="6">
    <location>
        <begin position="812"/>
        <end position="834"/>
    </location>
</feature>
<dbReference type="CDD" id="cd09272">
    <property type="entry name" value="RNase_HI_RT_Ty1"/>
    <property type="match status" value="1"/>
</dbReference>
<comment type="caution">
    <text evidence="8">The sequence shown here is derived from an EMBL/GenBank/DDBJ whole genome shotgun (WGS) entry which is preliminary data.</text>
</comment>
<evidence type="ECO:0000313" key="8">
    <source>
        <dbReference type="EMBL" id="GAX27083.1"/>
    </source>
</evidence>
<keyword evidence="3 6" id="KW-0812">Transmembrane</keyword>
<dbReference type="GO" id="GO:0022857">
    <property type="term" value="F:transmembrane transporter activity"/>
    <property type="evidence" value="ECO:0007669"/>
    <property type="project" value="InterPro"/>
</dbReference>
<dbReference type="EMBL" id="BDSP01000253">
    <property type="protein sequence ID" value="GAX27083.1"/>
    <property type="molecule type" value="Genomic_DNA"/>
</dbReference>
<proteinExistence type="inferred from homology"/>
<organism evidence="8 9">
    <name type="scientific">Fistulifera solaris</name>
    <name type="common">Oleaginous diatom</name>
    <dbReference type="NCBI Taxonomy" id="1519565"/>
    <lineage>
        <taxon>Eukaryota</taxon>
        <taxon>Sar</taxon>
        <taxon>Stramenopiles</taxon>
        <taxon>Ochrophyta</taxon>
        <taxon>Bacillariophyta</taxon>
        <taxon>Bacillariophyceae</taxon>
        <taxon>Bacillariophycidae</taxon>
        <taxon>Naviculales</taxon>
        <taxon>Naviculaceae</taxon>
        <taxon>Fistulifera</taxon>
    </lineage>
</organism>
<feature type="transmembrane region" description="Helical" evidence="6">
    <location>
        <begin position="1050"/>
        <end position="1073"/>
    </location>
</feature>
<accession>A0A1Z5KL90</accession>
<keyword evidence="9" id="KW-1185">Reference proteome</keyword>
<evidence type="ECO:0000256" key="2">
    <source>
        <dbReference type="ARBA" id="ARBA00005241"/>
    </source>
</evidence>
<dbReference type="InterPro" id="IPR036259">
    <property type="entry name" value="MFS_trans_sf"/>
</dbReference>
<feature type="transmembrane region" description="Helical" evidence="6">
    <location>
        <begin position="1173"/>
        <end position="1193"/>
    </location>
</feature>
<evidence type="ECO:0000313" key="9">
    <source>
        <dbReference type="Proteomes" id="UP000198406"/>
    </source>
</evidence>
<dbReference type="InterPro" id="IPR024989">
    <property type="entry name" value="MFS_assoc_dom"/>
</dbReference>
<evidence type="ECO:0000259" key="7">
    <source>
        <dbReference type="PROSITE" id="PS50850"/>
    </source>
</evidence>
<dbReference type="Pfam" id="PF12832">
    <property type="entry name" value="MFS_1_like"/>
    <property type="match status" value="1"/>
</dbReference>
<feature type="transmembrane region" description="Helical" evidence="6">
    <location>
        <begin position="971"/>
        <end position="990"/>
    </location>
</feature>
<dbReference type="OrthoDB" id="515887at2759"/>
<comment type="similarity">
    <text evidence="2">Belongs to the major facilitator superfamily. MFSD6 family.</text>
</comment>
<dbReference type="Proteomes" id="UP000198406">
    <property type="component" value="Unassembled WGS sequence"/>
</dbReference>
<protein>
    <recommendedName>
        <fullName evidence="7">Major facilitator superfamily (MFS) profile domain-containing protein</fullName>
    </recommendedName>
</protein>
<dbReference type="InterPro" id="IPR051717">
    <property type="entry name" value="MFS_MFSD6"/>
</dbReference>
<dbReference type="CDD" id="cd17335">
    <property type="entry name" value="MFS_MFSD6"/>
    <property type="match status" value="1"/>
</dbReference>
<dbReference type="InParanoid" id="A0A1Z5KL90"/>
<sequence length="1247" mass="137503">MSIASTLASAAAASNVVPELPKFVVKFLPHGHHEKLHVHLNINYGEPIPDSHRLFVDPESPVELLGDTELLAMIRRIICDELITPRASQTSDTTIIMPLLTAAPMFTDVKKIKHRLNKTNLTAAVVNAIVNQKPAVEIQVGTSHFFIDETTGLITYLDWNKFSTTAVAPPVAPHVLTAADIAAAVAGAIPAPPSANDLAMAFAAAYRPTAAVESPTAAAGINPSPIPMSMLYLNNPADVRSRYQNKQKGGLILGSVVKTPYSSGYMYHIEGLDKLVLADGTVFVKVPVPNEKALFKAMVSCDDDTHAGVRNWYQKFMQACHDDGFYCHPIYCFRPDHGGKCVFTIGDNANDDLPSTMTMMVANMAGPLQRLLMKRNMFPPNSRLHYIVHAAENDGYVALKAILFPSHPAFYPQPSTLITSYPKQRDRLMLEFYKLFNDYLQLRVYISNINSSLDDEAELDIFINNCKYNSYLNRVTRDERCIVSLRHKYKGDQLVETLDKYLMAPDSPARTDAKDKCNSSAPANKLVKLFRKLMQPTAVSAIDLTDVDEATDSDDDELADDSFEAGLYSIKVPDDSKSKSIFHSYAAALTGFIDAAHANDLRNRRSTTGYAFMMAGGCVSYRCKTQPLTATSSTEAEFYAAVTAAKHARYLRAILHELGLPQTAPTPLYCDNKSAINMVNAKIPTDRSRHIAIQFFAIQQWKEQGDIVLLFLPGIINPSDDLTKPLVFCHADSQARSPRSLVPKTFVRRPLNHSAIPKVSDAATRTPAKTTFSGIPINFLIRSLFLCYYGSLGSLMPYLPVYYDSLGHGGQIIGLLGAVKPATTFIVAPVWGLLADQLQNPFLILQLTFLVSLVGQLLLACRDDAKFIMAMVFVTALFNAPVKSLLDSMVLDHIPDKTQYGRLRLWGQMGFGLGSSLVGVLLSKSKQIHFRDTTTHPELEVWLAEQFSSSYVRQAIRFLDKFWQSLTGYKLLFFTYAALSLPTWLCIQAFRRLDVQQQQEEKARKALISETVAKAKKKDKEQARQKTETSTAAPNATLQGLSLLFHNTDVLFFFFLVLVVGISSGVIENFAYVRLREVGGTGKEMGLSRLVSSLAGAPMFWFSGRLSKALGVDRVFVLSLLSYVARFLIYAYMRTPLQGLPAEALRGVTFAAFWSSGTIYAHKVSPPGLHATMLMFLNAMYGGLGQSLGAILGGKLQHNYGTVLLFKYSALADSIIVGIILVYLSLRTNSSFRDPKPLVPAASKSKG</sequence>
<evidence type="ECO:0000256" key="1">
    <source>
        <dbReference type="ARBA" id="ARBA00004141"/>
    </source>
</evidence>
<dbReference type="PANTHER" id="PTHR16172:SF41">
    <property type="entry name" value="MAJOR FACILITATOR SUPERFAMILY DOMAIN-CONTAINING PROTEIN 6-LIKE"/>
    <property type="match status" value="1"/>
</dbReference>
<keyword evidence="5 6" id="KW-0472">Membrane</keyword>
<gene>
    <name evidence="8" type="ORF">FisN_13Lh378</name>
</gene>
<keyword evidence="4 6" id="KW-1133">Transmembrane helix</keyword>
<evidence type="ECO:0000256" key="5">
    <source>
        <dbReference type="ARBA" id="ARBA00023136"/>
    </source>
</evidence>
<dbReference type="PROSITE" id="PS50850">
    <property type="entry name" value="MFS"/>
    <property type="match status" value="1"/>
</dbReference>
<dbReference type="PANTHER" id="PTHR16172">
    <property type="entry name" value="MAJOR FACILITATOR SUPERFAMILY DOMAIN-CONTAINING PROTEIN 6-LIKE"/>
    <property type="match status" value="1"/>
</dbReference>
<dbReference type="SUPFAM" id="SSF103473">
    <property type="entry name" value="MFS general substrate transporter"/>
    <property type="match status" value="1"/>
</dbReference>
<reference evidence="8 9" key="1">
    <citation type="journal article" date="2015" name="Plant Cell">
        <title>Oil accumulation by the oleaginous diatom Fistulifera solaris as revealed by the genome and transcriptome.</title>
        <authorList>
            <person name="Tanaka T."/>
            <person name="Maeda Y."/>
            <person name="Veluchamy A."/>
            <person name="Tanaka M."/>
            <person name="Abida H."/>
            <person name="Marechal E."/>
            <person name="Bowler C."/>
            <person name="Muto M."/>
            <person name="Sunaga Y."/>
            <person name="Tanaka M."/>
            <person name="Yoshino T."/>
            <person name="Taniguchi T."/>
            <person name="Fukuda Y."/>
            <person name="Nemoto M."/>
            <person name="Matsumoto M."/>
            <person name="Wong P.S."/>
            <person name="Aburatani S."/>
            <person name="Fujibuchi W."/>
        </authorList>
    </citation>
    <scope>NUCLEOTIDE SEQUENCE [LARGE SCALE GENOMIC DNA]</scope>
    <source>
        <strain evidence="8 9">JPCC DA0580</strain>
    </source>
</reference>